<feature type="region of interest" description="Disordered" evidence="1">
    <location>
        <begin position="72"/>
        <end position="114"/>
    </location>
</feature>
<sequence>MVLVGIVLISVSAMAVVDSIQSRALRLDRLTVLGFIVLEAALFLPASVMAWAIGGTSERTDADRAAETVLDARRRDAERRPSPVQEPASITVVVDPRSTMRSPPAAGSGPSLCD</sequence>
<accession>A0A511FEG0</accession>
<evidence type="ECO:0000313" key="4">
    <source>
        <dbReference type="Proteomes" id="UP000321723"/>
    </source>
</evidence>
<reference evidence="3 4" key="1">
    <citation type="submission" date="2019-07" db="EMBL/GenBank/DDBJ databases">
        <title>Whole genome shotgun sequence of Cellulomonas hominis NBRC 16055.</title>
        <authorList>
            <person name="Hosoyama A."/>
            <person name="Uohara A."/>
            <person name="Ohji S."/>
            <person name="Ichikawa N."/>
        </authorList>
    </citation>
    <scope>NUCLEOTIDE SEQUENCE [LARGE SCALE GENOMIC DNA]</scope>
    <source>
        <strain evidence="3 4">NBRC 16055</strain>
    </source>
</reference>
<evidence type="ECO:0000256" key="2">
    <source>
        <dbReference type="SAM" id="Phobius"/>
    </source>
</evidence>
<dbReference type="Proteomes" id="UP000321723">
    <property type="component" value="Unassembled WGS sequence"/>
</dbReference>
<dbReference type="AlphaFoldDB" id="A0A511FEG0"/>
<keyword evidence="4" id="KW-1185">Reference proteome</keyword>
<keyword evidence="2" id="KW-0812">Transmembrane</keyword>
<comment type="caution">
    <text evidence="3">The sequence shown here is derived from an EMBL/GenBank/DDBJ whole genome shotgun (WGS) entry which is preliminary data.</text>
</comment>
<evidence type="ECO:0000256" key="1">
    <source>
        <dbReference type="SAM" id="MobiDB-lite"/>
    </source>
</evidence>
<gene>
    <name evidence="3" type="ORF">CHO01_27460</name>
</gene>
<keyword evidence="2" id="KW-1133">Transmembrane helix</keyword>
<dbReference type="EMBL" id="BJVQ01000042">
    <property type="protein sequence ID" value="GEL47630.1"/>
    <property type="molecule type" value="Genomic_DNA"/>
</dbReference>
<organism evidence="3 4">
    <name type="scientific">Cellulomonas hominis</name>
    <dbReference type="NCBI Taxonomy" id="156981"/>
    <lineage>
        <taxon>Bacteria</taxon>
        <taxon>Bacillati</taxon>
        <taxon>Actinomycetota</taxon>
        <taxon>Actinomycetes</taxon>
        <taxon>Micrococcales</taxon>
        <taxon>Cellulomonadaceae</taxon>
        <taxon>Cellulomonas</taxon>
    </lineage>
</organism>
<protein>
    <submittedName>
        <fullName evidence="3">Uncharacterized protein</fullName>
    </submittedName>
</protein>
<evidence type="ECO:0000313" key="3">
    <source>
        <dbReference type="EMBL" id="GEL47630.1"/>
    </source>
</evidence>
<keyword evidence="2" id="KW-0472">Membrane</keyword>
<feature type="transmembrane region" description="Helical" evidence="2">
    <location>
        <begin position="31"/>
        <end position="54"/>
    </location>
</feature>
<feature type="compositionally biased region" description="Basic and acidic residues" evidence="1">
    <location>
        <begin position="72"/>
        <end position="81"/>
    </location>
</feature>
<proteinExistence type="predicted"/>
<name>A0A511FEG0_9CELL</name>